<dbReference type="PROSITE" id="PS50001">
    <property type="entry name" value="SH2"/>
    <property type="match status" value="1"/>
</dbReference>
<protein>
    <submittedName>
        <fullName evidence="11">Protein kinase C27</fullName>
    </submittedName>
</protein>
<evidence type="ECO:0000256" key="4">
    <source>
        <dbReference type="ARBA" id="ARBA00022840"/>
    </source>
</evidence>
<dbReference type="GO" id="GO:0004674">
    <property type="term" value="F:protein serine/threonine kinase activity"/>
    <property type="evidence" value="ECO:0007669"/>
    <property type="project" value="TreeGrafter"/>
</dbReference>
<evidence type="ECO:0000256" key="1">
    <source>
        <dbReference type="ARBA" id="ARBA00022679"/>
    </source>
</evidence>
<keyword evidence="2" id="KW-0547">Nucleotide-binding</keyword>
<dbReference type="InterPro" id="IPR001245">
    <property type="entry name" value="Ser-Thr/Tyr_kinase_cat_dom"/>
</dbReference>
<evidence type="ECO:0000256" key="2">
    <source>
        <dbReference type="ARBA" id="ARBA00022741"/>
    </source>
</evidence>
<dbReference type="SUPFAM" id="SSF55550">
    <property type="entry name" value="SH2 domain"/>
    <property type="match status" value="1"/>
</dbReference>
<feature type="domain" description="Protein kinase" evidence="10">
    <location>
        <begin position="27"/>
        <end position="285"/>
    </location>
</feature>
<dbReference type="InterPro" id="IPR051681">
    <property type="entry name" value="Ser/Thr_Kinases-Pseudokinases"/>
</dbReference>
<dbReference type="PROSITE" id="PS00108">
    <property type="entry name" value="PROTEIN_KINASE_ST"/>
    <property type="match status" value="1"/>
</dbReference>
<feature type="compositionally biased region" description="Basic and acidic residues" evidence="8">
    <location>
        <begin position="528"/>
        <end position="544"/>
    </location>
</feature>
<feature type="compositionally biased region" description="Basic and acidic residues" evidence="8">
    <location>
        <begin position="583"/>
        <end position="598"/>
    </location>
</feature>
<dbReference type="InterPro" id="IPR000980">
    <property type="entry name" value="SH2"/>
</dbReference>
<reference evidence="11" key="2">
    <citation type="journal article" date="2012" name="Exp. Parasitol.">
        <title>Protein kinase C signaling molecules regulate encystation of Acanthamoeba.</title>
        <authorList>
            <person name="Moon E.K."/>
            <person name="Chung D.I."/>
            <person name="Hong Y."/>
            <person name="Kong H.H."/>
        </authorList>
    </citation>
    <scope>NUCLEOTIDE SEQUENCE</scope>
</reference>
<reference evidence="11" key="1">
    <citation type="submission" date="2011-12" db="EMBL/GenBank/DDBJ databases">
        <authorList>
            <person name="Moon E.-K."/>
            <person name="Chung D.-I."/>
            <person name="Hong Y."/>
            <person name="Kong H.-H."/>
        </authorList>
    </citation>
    <scope>NUCLEOTIDE SEQUENCE</scope>
</reference>
<dbReference type="EMBL" id="JQ253402">
    <property type="protein sequence ID" value="AFD36256.1"/>
    <property type="molecule type" value="mRNA"/>
</dbReference>
<dbReference type="PROSITE" id="PS50011">
    <property type="entry name" value="PROTEIN_KINASE_DOM"/>
    <property type="match status" value="1"/>
</dbReference>
<dbReference type="Gene3D" id="3.30.200.20">
    <property type="entry name" value="Phosphorylase Kinase, domain 1"/>
    <property type="match status" value="1"/>
</dbReference>
<dbReference type="Gene3D" id="3.30.505.10">
    <property type="entry name" value="SH2 domain"/>
    <property type="match status" value="1"/>
</dbReference>
<dbReference type="SMART" id="SM00252">
    <property type="entry name" value="SH2"/>
    <property type="match status" value="1"/>
</dbReference>
<geneLocation type="plastid" evidence="11"/>
<evidence type="ECO:0000256" key="5">
    <source>
        <dbReference type="ARBA" id="ARBA00023137"/>
    </source>
</evidence>
<feature type="domain" description="SH2" evidence="9">
    <location>
        <begin position="396"/>
        <end position="496"/>
    </location>
</feature>
<feature type="region of interest" description="Disordered" evidence="8">
    <location>
        <begin position="524"/>
        <end position="598"/>
    </location>
</feature>
<organism evidence="11">
    <name type="scientific">Acanthamoeba castellanii</name>
    <name type="common">Amoeba</name>
    <dbReference type="NCBI Taxonomy" id="5755"/>
    <lineage>
        <taxon>Eukaryota</taxon>
        <taxon>Amoebozoa</taxon>
        <taxon>Discosea</taxon>
        <taxon>Longamoebia</taxon>
        <taxon>Centramoebida</taxon>
        <taxon>Acanthamoebidae</taxon>
        <taxon>Acanthamoeba</taxon>
    </lineage>
</organism>
<dbReference type="VEuPathDB" id="AmoebaDB:ACA1_068360"/>
<dbReference type="Gene3D" id="1.10.510.10">
    <property type="entry name" value="Transferase(Phosphotransferase) domain 1"/>
    <property type="match status" value="1"/>
</dbReference>
<keyword evidence="4" id="KW-0067">ATP-binding</keyword>
<evidence type="ECO:0000256" key="7">
    <source>
        <dbReference type="PROSITE-ProRule" id="PRU00191"/>
    </source>
</evidence>
<evidence type="ECO:0000313" key="11">
    <source>
        <dbReference type="EMBL" id="AFD36256.1"/>
    </source>
</evidence>
<evidence type="ECO:0000259" key="9">
    <source>
        <dbReference type="PROSITE" id="PS50001"/>
    </source>
</evidence>
<dbReference type="InterPro" id="IPR036860">
    <property type="entry name" value="SH2_dom_sf"/>
</dbReference>
<dbReference type="Pfam" id="PF00017">
    <property type="entry name" value="SH2"/>
    <property type="match status" value="1"/>
</dbReference>
<name>H9C8A3_ACACA</name>
<dbReference type="InterPro" id="IPR000719">
    <property type="entry name" value="Prot_kinase_dom"/>
</dbReference>
<dbReference type="SUPFAM" id="SSF56112">
    <property type="entry name" value="Protein kinase-like (PK-like)"/>
    <property type="match status" value="1"/>
</dbReference>
<dbReference type="PANTHER" id="PTHR44329:SF298">
    <property type="entry name" value="MIXED LINEAGE KINASE DOMAIN-LIKE PROTEIN"/>
    <property type="match status" value="1"/>
</dbReference>
<evidence type="ECO:0000256" key="6">
    <source>
        <dbReference type="ARBA" id="ARBA00025089"/>
    </source>
</evidence>
<evidence type="ECO:0000256" key="3">
    <source>
        <dbReference type="ARBA" id="ARBA00022777"/>
    </source>
</evidence>
<dbReference type="InterPro" id="IPR011009">
    <property type="entry name" value="Kinase-like_dom_sf"/>
</dbReference>
<evidence type="ECO:0000256" key="8">
    <source>
        <dbReference type="SAM" id="MobiDB-lite"/>
    </source>
</evidence>
<gene>
    <name evidence="11" type="primary">PKC27</name>
</gene>
<comment type="function">
    <text evidence="6">Required for proper chemotaxis and phagocytosis; proper spatiotemporal control of F-actin levels in chemotaxing cells. Negative regulator of the PI3K (phosphatidylinositol 3 kinase) pathway. Predominantly phosphorylates serines and threonines and tyrosines at a lower level.</text>
</comment>
<dbReference type="InterPro" id="IPR008271">
    <property type="entry name" value="Ser/Thr_kinase_AS"/>
</dbReference>
<dbReference type="SMART" id="SM00220">
    <property type="entry name" value="S_TKc"/>
    <property type="match status" value="1"/>
</dbReference>
<keyword evidence="7" id="KW-0727">SH2 domain</keyword>
<dbReference type="Pfam" id="PF07714">
    <property type="entry name" value="PK_Tyr_Ser-Thr"/>
    <property type="match status" value="1"/>
</dbReference>
<dbReference type="GO" id="GO:0004713">
    <property type="term" value="F:protein tyrosine kinase activity"/>
    <property type="evidence" value="ECO:0007669"/>
    <property type="project" value="UniProtKB-KW"/>
</dbReference>
<accession>H9C8A3</accession>
<evidence type="ECO:0000259" key="10">
    <source>
        <dbReference type="PROSITE" id="PS50011"/>
    </source>
</evidence>
<keyword evidence="5" id="KW-0829">Tyrosine-protein kinase</keyword>
<dbReference type="PANTHER" id="PTHR44329">
    <property type="entry name" value="SERINE/THREONINE-PROTEIN KINASE TNNI3K-RELATED"/>
    <property type="match status" value="1"/>
</dbReference>
<sequence>MKSSGRAADPKAVWETNSETVIKSTEIELGSEIARGGYGTVFKGKCRGQTVAIKKLHNQHLSGDKLEELKKEVQIQSQLRHPCILLLMGVCTEPDKVALVMEYVDGKSLDRMLHEEKVPLTIHQKFQLAKDIAKGCYWLHCLDPPIIHRDIKPANVLVDTNFRVQICDFGLSCVKEPPGPKKSRVVGSPFWMAPEVLAGHPNTEKSDVFSFAVLLWEIFTGHSPSEGVVDLRGYMFDVVNNNRRPPIPDELANGIKELIRSGWSRYPDQRPTFAEILAKLDDIFVEMVLQEEVAQKLWQSLKDKMGHHYPFFVPWSEFIVSLCKTLNVPVKLEDPGFKSMKALLTEEYKDMTSSKYPDIVNCEKFGDFLGRFGPLVVDAPLPDLISRLRTICECDWFHGDIEVNAAKSRIQGKAPGSFIVRLGSAPQSFTISRVVDDKKNPIIHQRILRKGGLFVVINNETQEIKSFLGLKELVDGVKQDLNLHYPVNQDRVFAPFFRPTAPDNSEYLDTSLLDSMATTSLSAIPVQTKEKEDSGDKAAKDAAAPKKKKKKEKTGEKAGSKEKKKKKEKSGDKEEKKKKKSSKKGDDAKPKKEKKEKV</sequence>
<keyword evidence="11" id="KW-0934">Plastid</keyword>
<dbReference type="CDD" id="cd13999">
    <property type="entry name" value="STKc_MAP3K-like"/>
    <property type="match status" value="1"/>
</dbReference>
<keyword evidence="1" id="KW-0808">Transferase</keyword>
<keyword evidence="3 11" id="KW-0418">Kinase</keyword>
<dbReference type="AlphaFoldDB" id="H9C8A3"/>
<proteinExistence type="evidence at transcript level"/>
<dbReference type="GO" id="GO:0005524">
    <property type="term" value="F:ATP binding"/>
    <property type="evidence" value="ECO:0007669"/>
    <property type="project" value="UniProtKB-KW"/>
</dbReference>